<evidence type="ECO:0000256" key="2">
    <source>
        <dbReference type="ARBA" id="ARBA00034247"/>
    </source>
</evidence>
<dbReference type="SUPFAM" id="SSF55073">
    <property type="entry name" value="Nucleotide cyclase"/>
    <property type="match status" value="1"/>
</dbReference>
<sequence>MALLADFLVLAGSLLLLLALVPLGYMRRRLPPGANRMAWMFLSGLILLFFAGYLGYAVLAWNRAEHWADLVVPAVFFFGAVFVLVVCWLSAKTADDVMRLCHLEHEIITDPLMGIYNRRHLDRCLRQEATKSRRYGLPLSAMLIDVDHFKKVNDTYGHAVGDRVLQALAQTIKGSVRDFDLVFRYGGEELVVLLPYTEGQGAMVLAERLCHWLADRCLVGRDEQLGCPDLRVTISIGVATFVPTQEEEGQLMARADAALYQAKQAGRNRVVYAAPPAVVPPRAAQTEADATD</sequence>
<gene>
    <name evidence="5" type="ORF">SAMN05661003_101181</name>
</gene>
<dbReference type="Proteomes" id="UP000243205">
    <property type="component" value="Unassembled WGS sequence"/>
</dbReference>
<proteinExistence type="predicted"/>
<dbReference type="NCBIfam" id="TIGR00254">
    <property type="entry name" value="GGDEF"/>
    <property type="match status" value="1"/>
</dbReference>
<dbReference type="GO" id="GO:1902201">
    <property type="term" value="P:negative regulation of bacterial-type flagellum-dependent cell motility"/>
    <property type="evidence" value="ECO:0007669"/>
    <property type="project" value="TreeGrafter"/>
</dbReference>
<feature type="transmembrane region" description="Helical" evidence="3">
    <location>
        <begin position="70"/>
        <end position="89"/>
    </location>
</feature>
<comment type="catalytic activity">
    <reaction evidence="2">
        <text>2 GTP = 3',3'-c-di-GMP + 2 diphosphate</text>
        <dbReference type="Rhea" id="RHEA:24898"/>
        <dbReference type="ChEBI" id="CHEBI:33019"/>
        <dbReference type="ChEBI" id="CHEBI:37565"/>
        <dbReference type="ChEBI" id="CHEBI:58805"/>
        <dbReference type="EC" id="2.7.7.65"/>
    </reaction>
</comment>
<dbReference type="RefSeq" id="WP_092075332.1">
    <property type="nucleotide sequence ID" value="NZ_FNAQ01000001.1"/>
</dbReference>
<dbReference type="Pfam" id="PF00990">
    <property type="entry name" value="GGDEF"/>
    <property type="match status" value="1"/>
</dbReference>
<dbReference type="InterPro" id="IPR043128">
    <property type="entry name" value="Rev_trsase/Diguanyl_cyclase"/>
</dbReference>
<dbReference type="PROSITE" id="PS50887">
    <property type="entry name" value="GGDEF"/>
    <property type="match status" value="1"/>
</dbReference>
<dbReference type="EC" id="2.7.7.65" evidence="1"/>
<organism evidence="5 6">
    <name type="scientific">Desulfuromonas thiophila</name>
    <dbReference type="NCBI Taxonomy" id="57664"/>
    <lineage>
        <taxon>Bacteria</taxon>
        <taxon>Pseudomonadati</taxon>
        <taxon>Thermodesulfobacteriota</taxon>
        <taxon>Desulfuromonadia</taxon>
        <taxon>Desulfuromonadales</taxon>
        <taxon>Desulfuromonadaceae</taxon>
        <taxon>Desulfuromonas</taxon>
    </lineage>
</organism>
<dbReference type="InterPro" id="IPR050469">
    <property type="entry name" value="Diguanylate_Cyclase"/>
</dbReference>
<dbReference type="CDD" id="cd01949">
    <property type="entry name" value="GGDEF"/>
    <property type="match status" value="1"/>
</dbReference>
<evidence type="ECO:0000256" key="3">
    <source>
        <dbReference type="SAM" id="Phobius"/>
    </source>
</evidence>
<dbReference type="GO" id="GO:0052621">
    <property type="term" value="F:diguanylate cyclase activity"/>
    <property type="evidence" value="ECO:0007669"/>
    <property type="project" value="UniProtKB-EC"/>
</dbReference>
<accession>A0A1G6X928</accession>
<dbReference type="PANTHER" id="PTHR45138:SF9">
    <property type="entry name" value="DIGUANYLATE CYCLASE DGCM-RELATED"/>
    <property type="match status" value="1"/>
</dbReference>
<dbReference type="AlphaFoldDB" id="A0A1G6X928"/>
<dbReference type="GO" id="GO:0043709">
    <property type="term" value="P:cell adhesion involved in single-species biofilm formation"/>
    <property type="evidence" value="ECO:0007669"/>
    <property type="project" value="TreeGrafter"/>
</dbReference>
<feature type="transmembrane region" description="Helical" evidence="3">
    <location>
        <begin position="37"/>
        <end position="58"/>
    </location>
</feature>
<keyword evidence="6" id="KW-1185">Reference proteome</keyword>
<dbReference type="EMBL" id="FNAQ01000001">
    <property type="protein sequence ID" value="SDD74634.1"/>
    <property type="molecule type" value="Genomic_DNA"/>
</dbReference>
<dbReference type="GO" id="GO:0005886">
    <property type="term" value="C:plasma membrane"/>
    <property type="evidence" value="ECO:0007669"/>
    <property type="project" value="TreeGrafter"/>
</dbReference>
<feature type="transmembrane region" description="Helical" evidence="3">
    <location>
        <begin position="6"/>
        <end position="25"/>
    </location>
</feature>
<protein>
    <recommendedName>
        <fullName evidence="1">diguanylate cyclase</fullName>
        <ecNumber evidence="1">2.7.7.65</ecNumber>
    </recommendedName>
</protein>
<keyword evidence="3" id="KW-0472">Membrane</keyword>
<dbReference type="InterPro" id="IPR000160">
    <property type="entry name" value="GGDEF_dom"/>
</dbReference>
<evidence type="ECO:0000313" key="6">
    <source>
        <dbReference type="Proteomes" id="UP000243205"/>
    </source>
</evidence>
<dbReference type="STRING" id="57664.SAMN05661003_101181"/>
<dbReference type="InterPro" id="IPR029787">
    <property type="entry name" value="Nucleotide_cyclase"/>
</dbReference>
<dbReference type="OrthoDB" id="9790367at2"/>
<dbReference type="PANTHER" id="PTHR45138">
    <property type="entry name" value="REGULATORY COMPONENTS OF SENSORY TRANSDUCTION SYSTEM"/>
    <property type="match status" value="1"/>
</dbReference>
<dbReference type="FunFam" id="3.30.70.270:FF:000001">
    <property type="entry name" value="Diguanylate cyclase domain protein"/>
    <property type="match status" value="1"/>
</dbReference>
<name>A0A1G6X928_9BACT</name>
<dbReference type="Gene3D" id="3.30.70.270">
    <property type="match status" value="1"/>
</dbReference>
<keyword evidence="3" id="KW-1133">Transmembrane helix</keyword>
<feature type="domain" description="GGDEF" evidence="4">
    <location>
        <begin position="137"/>
        <end position="275"/>
    </location>
</feature>
<keyword evidence="3" id="KW-0812">Transmembrane</keyword>
<dbReference type="SMART" id="SM00267">
    <property type="entry name" value="GGDEF"/>
    <property type="match status" value="1"/>
</dbReference>
<evidence type="ECO:0000259" key="4">
    <source>
        <dbReference type="PROSITE" id="PS50887"/>
    </source>
</evidence>
<evidence type="ECO:0000313" key="5">
    <source>
        <dbReference type="EMBL" id="SDD74634.1"/>
    </source>
</evidence>
<evidence type="ECO:0000256" key="1">
    <source>
        <dbReference type="ARBA" id="ARBA00012528"/>
    </source>
</evidence>
<reference evidence="6" key="1">
    <citation type="submission" date="2016-10" db="EMBL/GenBank/DDBJ databases">
        <authorList>
            <person name="Varghese N."/>
            <person name="Submissions S."/>
        </authorList>
    </citation>
    <scope>NUCLEOTIDE SEQUENCE [LARGE SCALE GENOMIC DNA]</scope>
    <source>
        <strain evidence="6">DSM 8987</strain>
    </source>
</reference>